<accession>A0AAP0EVL8</accession>
<evidence type="ECO:0000313" key="2">
    <source>
        <dbReference type="EMBL" id="KAK9100506.1"/>
    </source>
</evidence>
<name>A0AAP0EVL8_9MAGN</name>
<reference evidence="2 3" key="1">
    <citation type="submission" date="2024-01" db="EMBL/GenBank/DDBJ databases">
        <title>Genome assemblies of Stephania.</title>
        <authorList>
            <person name="Yang L."/>
        </authorList>
    </citation>
    <scope>NUCLEOTIDE SEQUENCE [LARGE SCALE GENOMIC DNA]</scope>
    <source>
        <strain evidence="2">JXDWG</strain>
        <tissue evidence="2">Leaf</tissue>
    </source>
</reference>
<sequence>MVMGHSNAAYMNGMLMMTQSNATIVDGIQYLDTHLLHPLHSKHAGSIKGSDFHSRRVRQTTSKVLIHEFLAILLVIILYIFRMQNLLRILVSEAEPKHYGPEIIRYILFFDTNGHLLSRPDTRVVVHDQKFESQLHKRTLDSFINNDAPLSIPNISSVAMTMHIISRIIDLPDTVS</sequence>
<keyword evidence="3" id="KW-1185">Reference proteome</keyword>
<keyword evidence="1" id="KW-0472">Membrane</keyword>
<proteinExistence type="predicted"/>
<feature type="transmembrane region" description="Helical" evidence="1">
    <location>
        <begin position="64"/>
        <end position="81"/>
    </location>
</feature>
<gene>
    <name evidence="2" type="ORF">Scep_023936</name>
</gene>
<organism evidence="2 3">
    <name type="scientific">Stephania cephalantha</name>
    <dbReference type="NCBI Taxonomy" id="152367"/>
    <lineage>
        <taxon>Eukaryota</taxon>
        <taxon>Viridiplantae</taxon>
        <taxon>Streptophyta</taxon>
        <taxon>Embryophyta</taxon>
        <taxon>Tracheophyta</taxon>
        <taxon>Spermatophyta</taxon>
        <taxon>Magnoliopsida</taxon>
        <taxon>Ranunculales</taxon>
        <taxon>Menispermaceae</taxon>
        <taxon>Menispermoideae</taxon>
        <taxon>Cissampelideae</taxon>
        <taxon>Stephania</taxon>
    </lineage>
</organism>
<dbReference type="EMBL" id="JBBNAG010000010">
    <property type="protein sequence ID" value="KAK9100506.1"/>
    <property type="molecule type" value="Genomic_DNA"/>
</dbReference>
<evidence type="ECO:0000256" key="1">
    <source>
        <dbReference type="SAM" id="Phobius"/>
    </source>
</evidence>
<protein>
    <submittedName>
        <fullName evidence="2">Uncharacterized protein</fullName>
    </submittedName>
</protein>
<dbReference type="Proteomes" id="UP001419268">
    <property type="component" value="Unassembled WGS sequence"/>
</dbReference>
<comment type="caution">
    <text evidence="2">The sequence shown here is derived from an EMBL/GenBank/DDBJ whole genome shotgun (WGS) entry which is preliminary data.</text>
</comment>
<dbReference type="AlphaFoldDB" id="A0AAP0EVL8"/>
<evidence type="ECO:0000313" key="3">
    <source>
        <dbReference type="Proteomes" id="UP001419268"/>
    </source>
</evidence>
<keyword evidence="1" id="KW-0812">Transmembrane</keyword>
<keyword evidence="1" id="KW-1133">Transmembrane helix</keyword>